<evidence type="ECO:0000256" key="8">
    <source>
        <dbReference type="ARBA" id="ARBA00022840"/>
    </source>
</evidence>
<keyword evidence="13" id="KW-0444">Lipid biosynthesis</keyword>
<evidence type="ECO:0000256" key="6">
    <source>
        <dbReference type="ARBA" id="ARBA00022723"/>
    </source>
</evidence>
<dbReference type="Pfam" id="PF02785">
    <property type="entry name" value="Biotin_carb_C"/>
    <property type="match status" value="1"/>
</dbReference>
<keyword evidence="6" id="KW-0479">Metal-binding</keyword>
<dbReference type="InterPro" id="IPR004549">
    <property type="entry name" value="Acetyl_CoA_COase_biotin_COase"/>
</dbReference>
<name>A0A1M4VWY2_9FIRM</name>
<dbReference type="InterPro" id="IPR051602">
    <property type="entry name" value="ACC_Biotin_Carboxylase"/>
</dbReference>
<keyword evidence="8 12" id="KW-0067">ATP-binding</keyword>
<dbReference type="UniPathway" id="UPA00655">
    <property type="reaction ID" value="UER00711"/>
</dbReference>
<dbReference type="Pfam" id="PF00289">
    <property type="entry name" value="Biotin_carb_N"/>
    <property type="match status" value="1"/>
</dbReference>
<protein>
    <recommendedName>
        <fullName evidence="4 13">Biotin carboxylase</fullName>
        <ecNumber evidence="4 13">6.3.4.14</ecNumber>
    </recommendedName>
    <alternativeName>
        <fullName evidence="13">Acetyl-coenzyme A carboxylase biotin carboxylase subunit A</fullName>
    </alternativeName>
</protein>
<dbReference type="FunFam" id="3.40.50.20:FF:000010">
    <property type="entry name" value="Propionyl-CoA carboxylase subunit alpha"/>
    <property type="match status" value="1"/>
</dbReference>
<keyword evidence="17" id="KW-1185">Reference proteome</keyword>
<evidence type="ECO:0000256" key="12">
    <source>
        <dbReference type="PROSITE-ProRule" id="PRU00409"/>
    </source>
</evidence>
<keyword evidence="9" id="KW-0460">Magnesium</keyword>
<feature type="domain" description="ATP-grasp" evidence="14">
    <location>
        <begin position="122"/>
        <end position="319"/>
    </location>
</feature>
<dbReference type="GO" id="GO:2001295">
    <property type="term" value="P:malonyl-CoA biosynthetic process"/>
    <property type="evidence" value="ECO:0007669"/>
    <property type="project" value="UniProtKB-UniPathway"/>
</dbReference>
<keyword evidence="10 13" id="KW-0092">Biotin</keyword>
<organism evidence="16 17">
    <name type="scientific">Alkalibacter saccharofermentans DSM 14828</name>
    <dbReference type="NCBI Taxonomy" id="1120975"/>
    <lineage>
        <taxon>Bacteria</taxon>
        <taxon>Bacillati</taxon>
        <taxon>Bacillota</taxon>
        <taxon>Clostridia</taxon>
        <taxon>Eubacteriales</taxon>
        <taxon>Eubacteriaceae</taxon>
        <taxon>Alkalibacter</taxon>
    </lineage>
</organism>
<evidence type="ECO:0000256" key="11">
    <source>
        <dbReference type="ARBA" id="ARBA00048600"/>
    </source>
</evidence>
<dbReference type="PROSITE" id="PS00866">
    <property type="entry name" value="CPSASE_1"/>
    <property type="match status" value="1"/>
</dbReference>
<comment type="subunit">
    <text evidence="3 13">Acetyl-CoA carboxylase is a heterohexamer of biotin carboxyl carrier protein, biotin carboxylase and the two subunits of carboxyl transferase in a 2:2 complex.</text>
</comment>
<dbReference type="InterPro" id="IPR011054">
    <property type="entry name" value="Rudment_hybrid_motif"/>
</dbReference>
<evidence type="ECO:0000256" key="2">
    <source>
        <dbReference type="ARBA" id="ARBA00004956"/>
    </source>
</evidence>
<evidence type="ECO:0000256" key="13">
    <source>
        <dbReference type="RuleBase" id="RU365063"/>
    </source>
</evidence>
<comment type="pathway">
    <text evidence="2 13">Lipid metabolism; malonyl-CoA biosynthesis; malonyl-CoA from acetyl-CoA: step 1/1.</text>
</comment>
<comment type="catalytic activity">
    <reaction evidence="11 13">
        <text>N(6)-biotinyl-L-lysyl-[protein] + hydrogencarbonate + ATP = N(6)-carboxybiotinyl-L-lysyl-[protein] + ADP + phosphate + H(+)</text>
        <dbReference type="Rhea" id="RHEA:13501"/>
        <dbReference type="Rhea" id="RHEA-COMP:10505"/>
        <dbReference type="Rhea" id="RHEA-COMP:10506"/>
        <dbReference type="ChEBI" id="CHEBI:15378"/>
        <dbReference type="ChEBI" id="CHEBI:17544"/>
        <dbReference type="ChEBI" id="CHEBI:30616"/>
        <dbReference type="ChEBI" id="CHEBI:43474"/>
        <dbReference type="ChEBI" id="CHEBI:83144"/>
        <dbReference type="ChEBI" id="CHEBI:83145"/>
        <dbReference type="ChEBI" id="CHEBI:456216"/>
        <dbReference type="EC" id="6.3.4.14"/>
    </reaction>
</comment>
<dbReference type="FunFam" id="3.30.470.20:FF:000028">
    <property type="entry name" value="Methylcrotonoyl-CoA carboxylase subunit alpha, mitochondrial"/>
    <property type="match status" value="1"/>
</dbReference>
<dbReference type="SMART" id="SM00878">
    <property type="entry name" value="Biotin_carb_C"/>
    <property type="match status" value="1"/>
</dbReference>
<dbReference type="EC" id="6.3.4.14" evidence="4 13"/>
<dbReference type="STRING" id="1120975.SAMN02746064_01084"/>
<dbReference type="OrthoDB" id="9807469at2"/>
<keyword evidence="13" id="KW-0276">Fatty acid metabolism</keyword>
<dbReference type="SUPFAM" id="SSF51246">
    <property type="entry name" value="Rudiment single hybrid motif"/>
    <property type="match status" value="1"/>
</dbReference>
<dbReference type="PROSITE" id="PS50979">
    <property type="entry name" value="BC"/>
    <property type="match status" value="1"/>
</dbReference>
<dbReference type="InterPro" id="IPR011761">
    <property type="entry name" value="ATP-grasp"/>
</dbReference>
<evidence type="ECO:0000313" key="16">
    <source>
        <dbReference type="EMBL" id="SHE73373.1"/>
    </source>
</evidence>
<proteinExistence type="predicted"/>
<evidence type="ECO:0000256" key="10">
    <source>
        <dbReference type="ARBA" id="ARBA00023267"/>
    </source>
</evidence>
<dbReference type="SUPFAM" id="SSF56059">
    <property type="entry name" value="Glutathione synthetase ATP-binding domain-like"/>
    <property type="match status" value="1"/>
</dbReference>
<dbReference type="GO" id="GO:0046872">
    <property type="term" value="F:metal ion binding"/>
    <property type="evidence" value="ECO:0007669"/>
    <property type="project" value="UniProtKB-KW"/>
</dbReference>
<dbReference type="InterPro" id="IPR005482">
    <property type="entry name" value="Biotin_COase_C"/>
</dbReference>
<evidence type="ECO:0000256" key="9">
    <source>
        <dbReference type="ARBA" id="ARBA00022842"/>
    </source>
</evidence>
<dbReference type="EMBL" id="FQTU01000006">
    <property type="protein sequence ID" value="SHE73373.1"/>
    <property type="molecule type" value="Genomic_DNA"/>
</dbReference>
<dbReference type="NCBIfam" id="TIGR00514">
    <property type="entry name" value="accC"/>
    <property type="match status" value="1"/>
</dbReference>
<dbReference type="PANTHER" id="PTHR48095">
    <property type="entry name" value="PYRUVATE CARBOXYLASE SUBUNIT A"/>
    <property type="match status" value="1"/>
</dbReference>
<keyword evidence="13" id="KW-0443">Lipid metabolism</keyword>
<dbReference type="AlphaFoldDB" id="A0A1M4VWY2"/>
<accession>A0A1M4VWY2</accession>
<dbReference type="NCBIfam" id="NF006367">
    <property type="entry name" value="PRK08591.1"/>
    <property type="match status" value="1"/>
</dbReference>
<dbReference type="Gene3D" id="3.30.470.20">
    <property type="entry name" value="ATP-grasp fold, B domain"/>
    <property type="match status" value="1"/>
</dbReference>
<keyword evidence="7 12" id="KW-0547">Nucleotide-binding</keyword>
<evidence type="ECO:0000313" key="17">
    <source>
        <dbReference type="Proteomes" id="UP000184251"/>
    </source>
</evidence>
<evidence type="ECO:0000256" key="5">
    <source>
        <dbReference type="ARBA" id="ARBA00022598"/>
    </source>
</evidence>
<feature type="domain" description="Biotin carboxylation" evidence="15">
    <location>
        <begin position="3"/>
        <end position="448"/>
    </location>
</feature>
<evidence type="ECO:0000259" key="14">
    <source>
        <dbReference type="PROSITE" id="PS50975"/>
    </source>
</evidence>
<keyword evidence="13" id="KW-0275">Fatty acid biosynthesis</keyword>
<dbReference type="PROSITE" id="PS00867">
    <property type="entry name" value="CPSASE_2"/>
    <property type="match status" value="1"/>
</dbReference>
<dbReference type="Pfam" id="PF02786">
    <property type="entry name" value="CPSase_L_D2"/>
    <property type="match status" value="1"/>
</dbReference>
<keyword evidence="5 13" id="KW-0436">Ligase</keyword>
<evidence type="ECO:0000256" key="3">
    <source>
        <dbReference type="ARBA" id="ARBA00011750"/>
    </source>
</evidence>
<dbReference type="SUPFAM" id="SSF52440">
    <property type="entry name" value="PreATP-grasp domain"/>
    <property type="match status" value="1"/>
</dbReference>
<dbReference type="Proteomes" id="UP000184251">
    <property type="component" value="Unassembled WGS sequence"/>
</dbReference>
<comment type="function">
    <text evidence="1 13">This protein is a component of the acetyl coenzyme A carboxylase complex; first, biotin carboxylase catalyzes the carboxylation of the carrier protein and then the transcarboxylase transfers the carboxyl group to form malonyl-CoA.</text>
</comment>
<dbReference type="PROSITE" id="PS50975">
    <property type="entry name" value="ATP_GRASP"/>
    <property type="match status" value="1"/>
</dbReference>
<dbReference type="PANTHER" id="PTHR48095:SF2">
    <property type="entry name" value="BIOTIN CARBOXYLASE, CHLOROPLASTIC"/>
    <property type="match status" value="1"/>
</dbReference>
<dbReference type="FunFam" id="3.30.1490.20:FF:000018">
    <property type="entry name" value="Biotin carboxylase"/>
    <property type="match status" value="1"/>
</dbReference>
<evidence type="ECO:0000256" key="7">
    <source>
        <dbReference type="ARBA" id="ARBA00022741"/>
    </source>
</evidence>
<sequence length="448" mass="49495">MTHFNRVLIANRGEIAVRIIRACKEMNIETVAVYSTADKDSLHAALADYAICIGTGSPKDSYLNLERIMSTAVTLGVDAIHPGYGFLSENSRFAKMCEECGIIFIGPDSDAILNMGNKSTARELMKSSGVPVIPGSDGLIHDMDQALVVAKEIGFPVIIKASMGGGGKGMRIVNTFEDLSRFIDQAKNEAQNAFGDSSIYIEKYITESRHVEFQILADKHGNTIHLFDRECSIQRNNQKMIEEAPSSYISDVMRKNMGDSAVLAAKAIDYNSAGTVEFLVDNDNNYYFIEMNTRIQVEHPTTEMVTGIDLIKEQIKIARGDKLTINQEDVIIRGHSIECRINAEDPDNHFAPSAGTITDLHLPGGNGVRVDTHLYPGYKIPVYYDSMLCKIICWGNDRSEAIQKMKVALDELVVSGIKTNTSLQKRILSHPDFLAGEFNTNFVNKIIG</sequence>
<dbReference type="GO" id="GO:0006633">
    <property type="term" value="P:fatty acid biosynthetic process"/>
    <property type="evidence" value="ECO:0007669"/>
    <property type="project" value="UniProtKB-KW"/>
</dbReference>
<dbReference type="RefSeq" id="WP_073270071.1">
    <property type="nucleotide sequence ID" value="NZ_FQTU01000006.1"/>
</dbReference>
<dbReference type="InterPro" id="IPR005481">
    <property type="entry name" value="BC-like_N"/>
</dbReference>
<evidence type="ECO:0000256" key="4">
    <source>
        <dbReference type="ARBA" id="ARBA00013263"/>
    </source>
</evidence>
<evidence type="ECO:0000256" key="1">
    <source>
        <dbReference type="ARBA" id="ARBA00003761"/>
    </source>
</evidence>
<reference evidence="16 17" key="1">
    <citation type="submission" date="2016-11" db="EMBL/GenBank/DDBJ databases">
        <authorList>
            <person name="Jaros S."/>
            <person name="Januszkiewicz K."/>
            <person name="Wedrychowicz H."/>
        </authorList>
    </citation>
    <scope>NUCLEOTIDE SEQUENCE [LARGE SCALE GENOMIC DNA]</scope>
    <source>
        <strain evidence="16 17">DSM 14828</strain>
    </source>
</reference>
<evidence type="ECO:0000259" key="15">
    <source>
        <dbReference type="PROSITE" id="PS50979"/>
    </source>
</evidence>
<dbReference type="InterPro" id="IPR011764">
    <property type="entry name" value="Biotin_carboxylation_dom"/>
</dbReference>
<dbReference type="GO" id="GO:0005524">
    <property type="term" value="F:ATP binding"/>
    <property type="evidence" value="ECO:0007669"/>
    <property type="project" value="UniProtKB-UniRule"/>
</dbReference>
<dbReference type="InterPro" id="IPR016185">
    <property type="entry name" value="PreATP-grasp_dom_sf"/>
</dbReference>
<gene>
    <name evidence="16" type="ORF">SAMN02746064_01084</name>
</gene>
<dbReference type="GO" id="GO:0004075">
    <property type="term" value="F:biotin carboxylase activity"/>
    <property type="evidence" value="ECO:0007669"/>
    <property type="project" value="UniProtKB-EC"/>
</dbReference>
<dbReference type="InterPro" id="IPR005479">
    <property type="entry name" value="CPAse_ATP-bd"/>
</dbReference>